<protein>
    <recommendedName>
        <fullName evidence="6">Thioredoxin</fullName>
    </recommendedName>
</protein>
<evidence type="ECO:0000256" key="4">
    <source>
        <dbReference type="ARBA" id="ARBA00023157"/>
    </source>
</evidence>
<evidence type="ECO:0000256" key="6">
    <source>
        <dbReference type="PIRNR" id="PIRNR000077"/>
    </source>
</evidence>
<evidence type="ECO:0000256" key="2">
    <source>
        <dbReference type="ARBA" id="ARBA00022448"/>
    </source>
</evidence>
<dbReference type="PIRSF" id="PIRSF000077">
    <property type="entry name" value="Thioredoxin"/>
    <property type="match status" value="1"/>
</dbReference>
<dbReference type="PANTHER" id="PTHR45663:SF11">
    <property type="entry name" value="GEO12009P1"/>
    <property type="match status" value="1"/>
</dbReference>
<feature type="domain" description="Thioredoxin" evidence="7">
    <location>
        <begin position="1"/>
        <end position="117"/>
    </location>
</feature>
<evidence type="ECO:0000256" key="5">
    <source>
        <dbReference type="ARBA" id="ARBA00023284"/>
    </source>
</evidence>
<dbReference type="InterPro" id="IPR036249">
    <property type="entry name" value="Thioredoxin-like_sf"/>
</dbReference>
<keyword evidence="9" id="KW-1185">Reference proteome</keyword>
<reference evidence="8" key="1">
    <citation type="journal article" date="2022" name="Cell">
        <title>Design, construction, and in vivo augmentation of a complex gut microbiome.</title>
        <authorList>
            <person name="Cheng A.G."/>
            <person name="Ho P.Y."/>
            <person name="Aranda-Diaz A."/>
            <person name="Jain S."/>
            <person name="Yu F.B."/>
            <person name="Meng X."/>
            <person name="Wang M."/>
            <person name="Iakiviak M."/>
            <person name="Nagashima K."/>
            <person name="Zhao A."/>
            <person name="Murugkar P."/>
            <person name="Patil A."/>
            <person name="Atabakhsh K."/>
            <person name="Weakley A."/>
            <person name="Yan J."/>
            <person name="Brumbaugh A.R."/>
            <person name="Higginbottom S."/>
            <person name="Dimas A."/>
            <person name="Shiver A.L."/>
            <person name="Deutschbauer A."/>
            <person name="Neff N."/>
            <person name="Sonnenburg J.L."/>
            <person name="Huang K.C."/>
            <person name="Fischbach M.A."/>
        </authorList>
    </citation>
    <scope>NUCLEOTIDE SEQUENCE</scope>
    <source>
        <strain evidence="8">JC50</strain>
    </source>
</reference>
<evidence type="ECO:0000313" key="8">
    <source>
        <dbReference type="EMBL" id="UWN65095.1"/>
    </source>
</evidence>
<evidence type="ECO:0000259" key="7">
    <source>
        <dbReference type="PROSITE" id="PS51352"/>
    </source>
</evidence>
<keyword evidence="4" id="KW-1015">Disulfide bond</keyword>
<keyword evidence="5" id="KW-0676">Redox-active center</keyword>
<proteinExistence type="inferred from homology"/>
<evidence type="ECO:0000313" key="9">
    <source>
        <dbReference type="Proteomes" id="UP001058267"/>
    </source>
</evidence>
<evidence type="ECO:0000256" key="1">
    <source>
        <dbReference type="ARBA" id="ARBA00008987"/>
    </source>
</evidence>
<keyword evidence="2" id="KW-0813">Transport</keyword>
<dbReference type="CDD" id="cd02947">
    <property type="entry name" value="TRX_family"/>
    <property type="match status" value="1"/>
</dbReference>
<sequence length="118" mass="13265">MYNTLTTVQTRAVVLVSSLEEFKSYLNTSLVAVCFTATWSGPCKMYKPIYHKVSEKYTASVCRFLEVDVDESPELAELFNVAKIPTTIIIKNGEVVATFVEILSEKALTELIESYKVK</sequence>
<dbReference type="SUPFAM" id="SSF52833">
    <property type="entry name" value="Thioredoxin-like"/>
    <property type="match status" value="1"/>
</dbReference>
<organism evidence="8 9">
    <name type="scientific">Alistipes senegalensis JC50</name>
    <dbReference type="NCBI Taxonomy" id="1033732"/>
    <lineage>
        <taxon>Bacteria</taxon>
        <taxon>Pseudomonadati</taxon>
        <taxon>Bacteroidota</taxon>
        <taxon>Bacteroidia</taxon>
        <taxon>Bacteroidales</taxon>
        <taxon>Rikenellaceae</taxon>
        <taxon>Alistipes</taxon>
    </lineage>
</organism>
<dbReference type="PANTHER" id="PTHR45663">
    <property type="entry name" value="GEO12009P1"/>
    <property type="match status" value="1"/>
</dbReference>
<name>A0ABY5V640_9BACT</name>
<gene>
    <name evidence="8" type="ORF">NQ519_15365</name>
</gene>
<keyword evidence="3" id="KW-0249">Electron transport</keyword>
<dbReference type="InterPro" id="IPR005746">
    <property type="entry name" value="Thioredoxin"/>
</dbReference>
<dbReference type="Pfam" id="PF00085">
    <property type="entry name" value="Thioredoxin"/>
    <property type="match status" value="1"/>
</dbReference>
<dbReference type="PROSITE" id="PS51352">
    <property type="entry name" value="THIOREDOXIN_2"/>
    <property type="match status" value="1"/>
</dbReference>
<dbReference type="RefSeq" id="WP_147513160.1">
    <property type="nucleotide sequence ID" value="NZ_CP102252.1"/>
</dbReference>
<dbReference type="EMBL" id="CP102252">
    <property type="protein sequence ID" value="UWN65095.1"/>
    <property type="molecule type" value="Genomic_DNA"/>
</dbReference>
<comment type="similarity">
    <text evidence="1 6">Belongs to the thioredoxin family.</text>
</comment>
<dbReference type="InterPro" id="IPR013766">
    <property type="entry name" value="Thioredoxin_domain"/>
</dbReference>
<accession>A0ABY5V640</accession>
<dbReference type="Proteomes" id="UP001058267">
    <property type="component" value="Chromosome"/>
</dbReference>
<dbReference type="Gene3D" id="3.40.30.10">
    <property type="entry name" value="Glutaredoxin"/>
    <property type="match status" value="1"/>
</dbReference>
<evidence type="ECO:0000256" key="3">
    <source>
        <dbReference type="ARBA" id="ARBA00022982"/>
    </source>
</evidence>